<dbReference type="PANTHER" id="PTHR31902:SF10">
    <property type="entry name" value="SUCRASE_FERREDOXIN-LIKE FAMILY PROTEIN"/>
    <property type="match status" value="1"/>
</dbReference>
<dbReference type="Gene3D" id="3.40.30.10">
    <property type="entry name" value="Glutaredoxin"/>
    <property type="match status" value="1"/>
</dbReference>
<dbReference type="CDD" id="cd03062">
    <property type="entry name" value="TRX_Fd_Sucrase"/>
    <property type="match status" value="1"/>
</dbReference>
<feature type="transmembrane region" description="Helical" evidence="2">
    <location>
        <begin position="372"/>
        <end position="392"/>
    </location>
</feature>
<comment type="caution">
    <text evidence="3">The sequence shown here is derived from an EMBL/GenBank/DDBJ whole genome shotgun (WGS) entry which is preliminary data.</text>
</comment>
<dbReference type="InterPro" id="IPR036249">
    <property type="entry name" value="Thioredoxin-like_sf"/>
</dbReference>
<organism evidence="3 4">
    <name type="scientific">Papaver nudicaule</name>
    <name type="common">Iceland poppy</name>
    <dbReference type="NCBI Taxonomy" id="74823"/>
    <lineage>
        <taxon>Eukaryota</taxon>
        <taxon>Viridiplantae</taxon>
        <taxon>Streptophyta</taxon>
        <taxon>Embryophyta</taxon>
        <taxon>Tracheophyta</taxon>
        <taxon>Spermatophyta</taxon>
        <taxon>Magnoliopsida</taxon>
        <taxon>Ranunculales</taxon>
        <taxon>Papaveraceae</taxon>
        <taxon>Papaveroideae</taxon>
        <taxon>Papaver</taxon>
    </lineage>
</organism>
<dbReference type="AlphaFoldDB" id="A0AA41VYW8"/>
<dbReference type="EMBL" id="JAJJMA010322133">
    <property type="protein sequence ID" value="MCL7049968.1"/>
    <property type="molecule type" value="Genomic_DNA"/>
</dbReference>
<evidence type="ECO:0008006" key="5">
    <source>
        <dbReference type="Google" id="ProtNLM"/>
    </source>
</evidence>
<gene>
    <name evidence="3" type="ORF">MKW94_029427</name>
</gene>
<keyword evidence="2" id="KW-1133">Transmembrane helix</keyword>
<keyword evidence="2" id="KW-0812">Transmembrane</keyword>
<keyword evidence="2" id="KW-0472">Membrane</keyword>
<dbReference type="Pfam" id="PF06999">
    <property type="entry name" value="Suc_Fer-like"/>
    <property type="match status" value="1"/>
</dbReference>
<evidence type="ECO:0000313" key="3">
    <source>
        <dbReference type="EMBL" id="MCL7049968.1"/>
    </source>
</evidence>
<proteinExistence type="predicted"/>
<evidence type="ECO:0000256" key="1">
    <source>
        <dbReference type="SAM" id="MobiDB-lite"/>
    </source>
</evidence>
<dbReference type="PANTHER" id="PTHR31902">
    <property type="entry name" value="ACTIN PATCHES DISTAL PROTEIN 1"/>
    <property type="match status" value="1"/>
</dbReference>
<reference evidence="3" key="1">
    <citation type="submission" date="2022-03" db="EMBL/GenBank/DDBJ databases">
        <title>A functionally conserved STORR gene fusion in Papaver species that diverged 16.8 million years ago.</title>
        <authorList>
            <person name="Catania T."/>
        </authorList>
    </citation>
    <scope>NUCLEOTIDE SEQUENCE</scope>
    <source>
        <strain evidence="3">S-191538</strain>
    </source>
</reference>
<keyword evidence="4" id="KW-1185">Reference proteome</keyword>
<dbReference type="InterPro" id="IPR009737">
    <property type="entry name" value="Aim32/Apd1-like"/>
</dbReference>
<dbReference type="SUPFAM" id="SSF52833">
    <property type="entry name" value="Thioredoxin-like"/>
    <property type="match status" value="1"/>
</dbReference>
<evidence type="ECO:0000313" key="4">
    <source>
        <dbReference type="Proteomes" id="UP001177140"/>
    </source>
</evidence>
<dbReference type="FunFam" id="3.40.30.10:FF:000213">
    <property type="entry name" value="APD1p protein"/>
    <property type="match status" value="1"/>
</dbReference>
<feature type="region of interest" description="Disordered" evidence="1">
    <location>
        <begin position="287"/>
        <end position="316"/>
    </location>
</feature>
<accession>A0AA41VYW8</accession>
<sequence length="396" mass="42904">MIIPGLAVPRNGNRYPRDFDGNSESLTSSENGSTVVDADGVESPKKTEAEEFGYIVDPYHRHMFLFFKNVESWAPITEKSEKESLPGFLAAAMKSHADKTSIKTRMTICEGPSGTDSSDGDVFVFPEMVSTGIFLGGLTNADADKFVEDVLVNGKGWVSGPVEQLEGSYVFVCAHNSRDKRCGVCGPELIEKFKEEIESRGMKNQVFVGPCSHVGGHKYAGNLIIFSRNSTGEATGHWYGYATPEDVPAMLDQHIRKGEVIEKLWRGQMVAVPTEDSQKVVEEKPLENGGTAFTNGTILEKGEREESQASTEGGDMVQDAGSCCQGPNGVSFCRDEKAEDTTNVKKATAGIKTSCQERLSAWMNGKFEQSEVFAGLAVVSAVAAIAVGYSIYRRSG</sequence>
<evidence type="ECO:0000256" key="2">
    <source>
        <dbReference type="SAM" id="Phobius"/>
    </source>
</evidence>
<feature type="compositionally biased region" description="Polar residues" evidence="1">
    <location>
        <begin position="22"/>
        <end position="34"/>
    </location>
</feature>
<name>A0AA41VYW8_PAPNU</name>
<feature type="region of interest" description="Disordered" evidence="1">
    <location>
        <begin position="13"/>
        <end position="44"/>
    </location>
</feature>
<protein>
    <recommendedName>
        <fullName evidence="5">Altered inheritance of mitochondria protein 32</fullName>
    </recommendedName>
</protein>
<dbReference type="Proteomes" id="UP001177140">
    <property type="component" value="Unassembled WGS sequence"/>
</dbReference>